<sequence length="50" mass="5913">MCKKKITLPKQNTRKVQTYFIHHISSSLVCDLIDHLLMLARERETMVTQL</sequence>
<dbReference type="EMBL" id="OU899036">
    <property type="protein sequence ID" value="CAH1732738.1"/>
    <property type="molecule type" value="Genomic_DNA"/>
</dbReference>
<dbReference type="AlphaFoldDB" id="A0A9P0J9C9"/>
<reference evidence="1" key="1">
    <citation type="submission" date="2022-02" db="EMBL/GenBank/DDBJ databases">
        <authorList>
            <person name="King R."/>
        </authorList>
    </citation>
    <scope>NUCLEOTIDE SEQUENCE</scope>
</reference>
<organism evidence="1 2">
    <name type="scientific">Aphis gossypii</name>
    <name type="common">Cotton aphid</name>
    <dbReference type="NCBI Taxonomy" id="80765"/>
    <lineage>
        <taxon>Eukaryota</taxon>
        <taxon>Metazoa</taxon>
        <taxon>Ecdysozoa</taxon>
        <taxon>Arthropoda</taxon>
        <taxon>Hexapoda</taxon>
        <taxon>Insecta</taxon>
        <taxon>Pterygota</taxon>
        <taxon>Neoptera</taxon>
        <taxon>Paraneoptera</taxon>
        <taxon>Hemiptera</taxon>
        <taxon>Sternorrhyncha</taxon>
        <taxon>Aphidomorpha</taxon>
        <taxon>Aphidoidea</taxon>
        <taxon>Aphididae</taxon>
        <taxon>Aphidini</taxon>
        <taxon>Aphis</taxon>
        <taxon>Aphis</taxon>
    </lineage>
</organism>
<keyword evidence="2" id="KW-1185">Reference proteome</keyword>
<reference evidence="1" key="2">
    <citation type="submission" date="2022-10" db="EMBL/GenBank/DDBJ databases">
        <authorList>
            <consortium name="ENA_rothamsted_submissions"/>
            <consortium name="culmorum"/>
            <person name="King R."/>
        </authorList>
    </citation>
    <scope>NUCLEOTIDE SEQUENCE</scope>
</reference>
<name>A0A9P0J9C9_APHGO</name>
<proteinExistence type="predicted"/>
<protein>
    <submittedName>
        <fullName evidence="1">Uncharacterized protein</fullName>
    </submittedName>
</protein>
<accession>A0A9P0J9C9</accession>
<dbReference type="Proteomes" id="UP001154329">
    <property type="component" value="Chromosome 3"/>
</dbReference>
<evidence type="ECO:0000313" key="2">
    <source>
        <dbReference type="Proteomes" id="UP001154329"/>
    </source>
</evidence>
<evidence type="ECO:0000313" key="1">
    <source>
        <dbReference type="EMBL" id="CAH1732738.1"/>
    </source>
</evidence>
<gene>
    <name evidence="1" type="ORF">APHIGO_LOCUS9184</name>
</gene>